<reference evidence="5" key="1">
    <citation type="submission" date="2019-09" db="EMBL/GenBank/DDBJ databases">
        <authorList>
            <person name="Zhang L."/>
        </authorList>
    </citation>
    <scope>NUCLEOTIDE SEQUENCE</scope>
</reference>
<dbReference type="Pfam" id="PF14432">
    <property type="entry name" value="DYW_deaminase"/>
    <property type="match status" value="1"/>
</dbReference>
<dbReference type="FunFam" id="1.25.40.10:FF:000690">
    <property type="entry name" value="Pentatricopeptide repeat-containing protein"/>
    <property type="match status" value="1"/>
</dbReference>
<evidence type="ECO:0000256" key="3">
    <source>
        <dbReference type="PROSITE-ProRule" id="PRU00708"/>
    </source>
</evidence>
<dbReference type="OrthoDB" id="185373at2759"/>
<evidence type="ECO:0000256" key="2">
    <source>
        <dbReference type="ARBA" id="ARBA00022737"/>
    </source>
</evidence>
<evidence type="ECO:0000313" key="5">
    <source>
        <dbReference type="EMBL" id="VVW75844.1"/>
    </source>
</evidence>
<dbReference type="Pfam" id="PF01535">
    <property type="entry name" value="PPR"/>
    <property type="match status" value="3"/>
</dbReference>
<dbReference type="InterPro" id="IPR046960">
    <property type="entry name" value="PPR_At4g14850-like_plant"/>
</dbReference>
<dbReference type="NCBIfam" id="TIGR00756">
    <property type="entry name" value="PPR"/>
    <property type="match status" value="3"/>
</dbReference>
<comment type="similarity">
    <text evidence="1">Belongs to the PPR family. PCMP-H subfamily.</text>
</comment>
<dbReference type="Pfam" id="PF20430">
    <property type="entry name" value="Eplus_motif"/>
    <property type="match status" value="1"/>
</dbReference>
<dbReference type="OMA" id="ACCNHGQ"/>
<dbReference type="GO" id="GO:0009451">
    <property type="term" value="P:RNA modification"/>
    <property type="evidence" value="ECO:0007669"/>
    <property type="project" value="InterPro"/>
</dbReference>
<dbReference type="InterPro" id="IPR046848">
    <property type="entry name" value="E_motif"/>
</dbReference>
<name>A0A5K1GK38_9MAGN</name>
<organism evidence="5">
    <name type="scientific">Nymphaea colorata</name>
    <name type="common">pocket water lily</name>
    <dbReference type="NCBI Taxonomy" id="210225"/>
    <lineage>
        <taxon>Eukaryota</taxon>
        <taxon>Viridiplantae</taxon>
        <taxon>Streptophyta</taxon>
        <taxon>Embryophyta</taxon>
        <taxon>Tracheophyta</taxon>
        <taxon>Spermatophyta</taxon>
        <taxon>Magnoliopsida</taxon>
        <taxon>Nymphaeales</taxon>
        <taxon>Nymphaeaceae</taxon>
        <taxon>Nymphaea</taxon>
    </lineage>
</organism>
<feature type="repeat" description="PPR" evidence="3">
    <location>
        <begin position="305"/>
        <end position="339"/>
    </location>
</feature>
<dbReference type="GO" id="GO:0003729">
    <property type="term" value="F:mRNA binding"/>
    <property type="evidence" value="ECO:0007669"/>
    <property type="project" value="UniProtKB-ARBA"/>
</dbReference>
<gene>
    <name evidence="5" type="ORF">NYM_LOCUS27499</name>
</gene>
<dbReference type="Gene3D" id="1.25.40.10">
    <property type="entry name" value="Tetratricopeptide repeat domain"/>
    <property type="match status" value="4"/>
</dbReference>
<dbReference type="Gramene" id="NC9G0172120.1">
    <property type="protein sequence ID" value="NC9G0172120.1:cds"/>
    <property type="gene ID" value="NC9G0172120"/>
</dbReference>
<dbReference type="InterPro" id="IPR002885">
    <property type="entry name" value="PPR_rpt"/>
</dbReference>
<dbReference type="Pfam" id="PF13041">
    <property type="entry name" value="PPR_2"/>
    <property type="match status" value="2"/>
</dbReference>
<dbReference type="PANTHER" id="PTHR47926">
    <property type="entry name" value="PENTATRICOPEPTIDE REPEAT-CONTAINING PROTEIN"/>
    <property type="match status" value="1"/>
</dbReference>
<feature type="repeat" description="PPR" evidence="3">
    <location>
        <begin position="141"/>
        <end position="176"/>
    </location>
</feature>
<dbReference type="AlphaFoldDB" id="A0A5K1GK38"/>
<dbReference type="PROSITE" id="PS51375">
    <property type="entry name" value="PPR"/>
    <property type="match status" value="3"/>
</dbReference>
<dbReference type="FunFam" id="1.25.40.10:FF:000348">
    <property type="entry name" value="Pentatricopeptide repeat-containing protein chloroplastic"/>
    <property type="match status" value="1"/>
</dbReference>
<evidence type="ECO:0000259" key="4">
    <source>
        <dbReference type="Pfam" id="PF14432"/>
    </source>
</evidence>
<feature type="repeat" description="PPR" evidence="3">
    <location>
        <begin position="204"/>
        <end position="238"/>
    </location>
</feature>
<dbReference type="InterPro" id="IPR032867">
    <property type="entry name" value="DYW_dom"/>
</dbReference>
<dbReference type="PANTHER" id="PTHR47926:SF352">
    <property type="entry name" value="REPEAT-CONTAINING PROTEIN, PUTATIVE-RELATED"/>
    <property type="match status" value="1"/>
</dbReference>
<dbReference type="InterPro" id="IPR046849">
    <property type="entry name" value="E2_motif"/>
</dbReference>
<dbReference type="EMBL" id="LR721787">
    <property type="protein sequence ID" value="VVW75844.1"/>
    <property type="molecule type" value="Genomic_DNA"/>
</dbReference>
<evidence type="ECO:0000256" key="1">
    <source>
        <dbReference type="ARBA" id="ARBA00006643"/>
    </source>
</evidence>
<keyword evidence="2" id="KW-0677">Repeat</keyword>
<protein>
    <recommendedName>
        <fullName evidence="4">DYW domain-containing protein</fullName>
    </recommendedName>
</protein>
<feature type="domain" description="DYW" evidence="4">
    <location>
        <begin position="521"/>
        <end position="613"/>
    </location>
</feature>
<proteinExistence type="inferred from homology"/>
<dbReference type="SUPFAM" id="SSF48452">
    <property type="entry name" value="TPR-like"/>
    <property type="match status" value="1"/>
</dbReference>
<dbReference type="GO" id="GO:0008270">
    <property type="term" value="F:zinc ion binding"/>
    <property type="evidence" value="ECO:0007669"/>
    <property type="project" value="InterPro"/>
</dbReference>
<accession>A0A5K1GK38</accession>
<sequence length="613" mass="69114">MSRMCYVLSTVERCKGVWELKQAHSLPVTWGLCGNRLAISSSLDSSSRPTLGGSMSICWARPIVSQMDNPMVCQFNSKIKSLVSMHAYEDALKVYGSMLREGLQPDNYTFPCILKAIVGLQDQVLGQKIHAQVVKLGLGVDIYTCNTLIVMYASFNGWTEQARQLFDEMPRRSTVSWTVMITGYSKVGEVHAARLIFDEANGKDVVLWGAMISCYVHNSCFKEALQLFRSMQESGTEPDEAVLVSVLVACAHLGALDLGRWIHGYVGRKGMKLSIRLGTALLDMYGKCGSLDASQRVFEDMPQRDVVCWNSMIMALAVHGDADGALKLFARMEEYVLRPDDITFVAVLTACSHGGLVDEGRRQFERMSRIYGIQHKTEHYTCMVDVLSRAGFVDEARKLLQSIPVCNTGEALAWRALLSASWHYRNVESAEFAAERLLQLEPHSGVYSLLSNIYAATGKFDESQKIKKLMKERGVQKTPGCSSIVLDGFVHEFVAGEKAHPEIEEIYTKWEDIKKELMVFGYKADVSSVTFDLEEEEKEYSVHHHSEKLAIAYAFMKLEPDIPIRVMKNLRVCRDCHNVIKLITRVFNRQIIVRDRSRFHHFSGGSCSCHDYW</sequence>
<dbReference type="InterPro" id="IPR011990">
    <property type="entry name" value="TPR-like_helical_dom_sf"/>
</dbReference>
<dbReference type="Pfam" id="PF20431">
    <property type="entry name" value="E_motif"/>
    <property type="match status" value="1"/>
</dbReference>